<dbReference type="InterPro" id="IPR036728">
    <property type="entry name" value="PBP_GOBP_sf"/>
</dbReference>
<dbReference type="Gene3D" id="1.10.238.20">
    <property type="entry name" value="Pheromone/general odorant binding protein domain"/>
    <property type="match status" value="1"/>
</dbReference>
<reference evidence="6" key="1">
    <citation type="submission" date="2021-12" db="EMBL/GenBank/DDBJ databases">
        <authorList>
            <person name="King R."/>
        </authorList>
    </citation>
    <scope>NUCLEOTIDE SEQUENCE</scope>
</reference>
<protein>
    <submittedName>
        <fullName evidence="6">Uncharacterized protein</fullName>
    </submittedName>
</protein>
<dbReference type="GO" id="GO:0005549">
    <property type="term" value="F:odorant binding"/>
    <property type="evidence" value="ECO:0007669"/>
    <property type="project" value="InterPro"/>
</dbReference>
<dbReference type="GO" id="GO:0007608">
    <property type="term" value="P:sensory perception of smell"/>
    <property type="evidence" value="ECO:0007669"/>
    <property type="project" value="TreeGrafter"/>
</dbReference>
<comment type="subcellular location">
    <subcellularLocation>
        <location evidence="1">Secreted</location>
    </subcellularLocation>
</comment>
<gene>
    <name evidence="6" type="ORF">MELIAE_LOCUS5139</name>
</gene>
<accession>A0A9P0B2Y2</accession>
<sequence>MKNYTVILACIIVLSIASAKKQTKEERSKFKEVHEQCQNDERTCVDEMLIRNWFGGIFIEDDKLKNHMLCMAKGLNFINENGKLNEHFIKSKWIEHYDGKEVKNLQECLKEKSTYVETSWDFFKCQHNAINSVQQ</sequence>
<dbReference type="Proteomes" id="UP001154078">
    <property type="component" value="Chromosome 3"/>
</dbReference>
<evidence type="ECO:0000256" key="4">
    <source>
        <dbReference type="ARBA" id="ARBA00022729"/>
    </source>
</evidence>
<dbReference type="OrthoDB" id="6783999at2759"/>
<feature type="chain" id="PRO_5040180763" evidence="5">
    <location>
        <begin position="20"/>
        <end position="135"/>
    </location>
</feature>
<dbReference type="SUPFAM" id="SSF47565">
    <property type="entry name" value="Insect pheromone/odorant-binding proteins"/>
    <property type="match status" value="1"/>
</dbReference>
<dbReference type="InterPro" id="IPR006170">
    <property type="entry name" value="PBP/GOBP"/>
</dbReference>
<dbReference type="CDD" id="cd23992">
    <property type="entry name" value="PBP_GOBP"/>
    <property type="match status" value="1"/>
</dbReference>
<organism evidence="6 7">
    <name type="scientific">Brassicogethes aeneus</name>
    <name type="common">Rape pollen beetle</name>
    <name type="synonym">Meligethes aeneus</name>
    <dbReference type="NCBI Taxonomy" id="1431903"/>
    <lineage>
        <taxon>Eukaryota</taxon>
        <taxon>Metazoa</taxon>
        <taxon>Ecdysozoa</taxon>
        <taxon>Arthropoda</taxon>
        <taxon>Hexapoda</taxon>
        <taxon>Insecta</taxon>
        <taxon>Pterygota</taxon>
        <taxon>Neoptera</taxon>
        <taxon>Endopterygota</taxon>
        <taxon>Coleoptera</taxon>
        <taxon>Polyphaga</taxon>
        <taxon>Cucujiformia</taxon>
        <taxon>Nitidulidae</taxon>
        <taxon>Meligethinae</taxon>
        <taxon>Brassicogethes</taxon>
    </lineage>
</organism>
<dbReference type="AlphaFoldDB" id="A0A9P0B2Y2"/>
<dbReference type="PANTHER" id="PTHR11857:SF43">
    <property type="entry name" value="GEO07291P1-RELATED"/>
    <property type="match status" value="1"/>
</dbReference>
<keyword evidence="3" id="KW-0964">Secreted</keyword>
<dbReference type="Pfam" id="PF01395">
    <property type="entry name" value="PBP_GOBP"/>
    <property type="match status" value="1"/>
</dbReference>
<keyword evidence="4 5" id="KW-0732">Signal</keyword>
<dbReference type="EMBL" id="OV121134">
    <property type="protein sequence ID" value="CAH0553034.1"/>
    <property type="molecule type" value="Genomic_DNA"/>
</dbReference>
<name>A0A9P0B2Y2_BRAAE</name>
<dbReference type="GO" id="GO:0005615">
    <property type="term" value="C:extracellular space"/>
    <property type="evidence" value="ECO:0007669"/>
    <property type="project" value="TreeGrafter"/>
</dbReference>
<evidence type="ECO:0000256" key="1">
    <source>
        <dbReference type="ARBA" id="ARBA00004613"/>
    </source>
</evidence>
<dbReference type="PANTHER" id="PTHR11857">
    <property type="entry name" value="ODORANT BINDING PROTEIN-RELATED"/>
    <property type="match status" value="1"/>
</dbReference>
<evidence type="ECO:0000256" key="3">
    <source>
        <dbReference type="ARBA" id="ARBA00022525"/>
    </source>
</evidence>
<evidence type="ECO:0000256" key="5">
    <source>
        <dbReference type="SAM" id="SignalP"/>
    </source>
</evidence>
<evidence type="ECO:0000256" key="2">
    <source>
        <dbReference type="ARBA" id="ARBA00008098"/>
    </source>
</evidence>
<evidence type="ECO:0000313" key="7">
    <source>
        <dbReference type="Proteomes" id="UP001154078"/>
    </source>
</evidence>
<evidence type="ECO:0000313" key="6">
    <source>
        <dbReference type="EMBL" id="CAH0553034.1"/>
    </source>
</evidence>
<keyword evidence="7" id="KW-1185">Reference proteome</keyword>
<proteinExistence type="inferred from homology"/>
<comment type="similarity">
    <text evidence="2">Belongs to the PBP/GOBP family.</text>
</comment>
<feature type="signal peptide" evidence="5">
    <location>
        <begin position="1"/>
        <end position="19"/>
    </location>
</feature>